<dbReference type="InterPro" id="IPR001680">
    <property type="entry name" value="WD40_rpt"/>
</dbReference>
<dbReference type="PROSITE" id="PS00678">
    <property type="entry name" value="WD_REPEATS_1"/>
    <property type="match status" value="2"/>
</dbReference>
<dbReference type="Pfam" id="PF09994">
    <property type="entry name" value="T6SS_Tle1-like_cat"/>
    <property type="match status" value="1"/>
</dbReference>
<name>A0A9P5ZSP7_PLEER</name>
<dbReference type="PANTHER" id="PTHR44129">
    <property type="entry name" value="WD REPEAT-CONTAINING PROTEIN POP1"/>
    <property type="match status" value="1"/>
</dbReference>
<comment type="caution">
    <text evidence="6">The sequence shown here is derived from an EMBL/GenBank/DDBJ whole genome shotgun (WGS) entry which is preliminary data.</text>
</comment>
<dbReference type="OrthoDB" id="6262491at2759"/>
<keyword evidence="2" id="KW-0677">Repeat</keyword>
<keyword evidence="7" id="KW-1185">Reference proteome</keyword>
<dbReference type="InterPro" id="IPR020472">
    <property type="entry name" value="WD40_PAC1"/>
</dbReference>
<dbReference type="Proteomes" id="UP000807025">
    <property type="component" value="Unassembled WGS sequence"/>
</dbReference>
<sequence length="858" mass="95795">MAHYVPGIGAKDDKRPNDPLPGRILDQVTGIGFKANIFDVYQWLSENYEPNDKIFLFGFSRGAFQARIVAGMIHQVGLIGYPRPPPELGPQQKITPAMIERAYKEYTESVTNPEVNPSVKVHFLGAWDTVVSLAVRDPPSLLETHMHHMGHVCAFRHALALDERRSRFPPKYAIVQKNMVGQNVKEVWFVGCHTDVGGKKVPHGNFVGPALRWMVNEAISFGLQVNTKQGCIGKWADGIVTESLRSYWVFVEVIDNPRLIFQWGNIRRLLGEPRRMQPEQLVHLSAFDMVDRTLTKPYTPVALMHISGAWTDIQIRENLLEQDSYAAARKIVQSMGNLNHSIASELVPLASTDIGCQAITWQDDALEITLKFIDSLAQSSEARLPPQYSSERVTDRALMSALVDILSAFPRQPTRSRNHDYASIIRKVVSNDRRTDELNQLLQSIKTFVEDWPNEQLLRSLTDCEVVKDAWLDEHRLRKLCQDLRKRVQPGPDPEGSPDILRLQGLLQDLEKLVENEHRLVKILQNIGKLPFYEHTGEITAVAYSPNGAQLASGSGDGTIRIWDATSGLASGVALERDKSIRITSIAISHDGRIVSGSEDGAVLRWIWSNAPQEAIELGKHAKAVSSVACSSDGIIASASADKTIRIWGAGSDSTSGSAILEGHGDTVLSITFSTNGELMFSASRDRTVRVWKKKTNGVSYQLWFDVNHQRAVNSVACSPDDHYFVSGSDDQSCYIWEVKAEQQRPREFRVPLEISGNITSVIFSPSGEQVAAASKEEVVIWNRWDGEVKHRLRGHAAIITSLAVWQAPLDSADHERRERIVTASWDKTLRVWDMQSGQQLVGPVGAWTAEMIAYEHP</sequence>
<dbReference type="InterPro" id="IPR015943">
    <property type="entry name" value="WD40/YVTN_repeat-like_dom_sf"/>
</dbReference>
<dbReference type="InterPro" id="IPR018712">
    <property type="entry name" value="Tle1-like_cat"/>
</dbReference>
<evidence type="ECO:0000313" key="7">
    <source>
        <dbReference type="Proteomes" id="UP000807025"/>
    </source>
</evidence>
<evidence type="ECO:0000256" key="1">
    <source>
        <dbReference type="ARBA" id="ARBA00022574"/>
    </source>
</evidence>
<proteinExistence type="predicted"/>
<feature type="repeat" description="WD" evidence="3">
    <location>
        <begin position="706"/>
        <end position="747"/>
    </location>
</feature>
<dbReference type="PROSITE" id="PS50082">
    <property type="entry name" value="WD_REPEATS_2"/>
    <property type="match status" value="5"/>
</dbReference>
<dbReference type="EMBL" id="MU154614">
    <property type="protein sequence ID" value="KAF9491669.1"/>
    <property type="molecule type" value="Genomic_DNA"/>
</dbReference>
<organism evidence="6 7">
    <name type="scientific">Pleurotus eryngii</name>
    <name type="common">Boletus of the steppes</name>
    <dbReference type="NCBI Taxonomy" id="5323"/>
    <lineage>
        <taxon>Eukaryota</taxon>
        <taxon>Fungi</taxon>
        <taxon>Dikarya</taxon>
        <taxon>Basidiomycota</taxon>
        <taxon>Agaricomycotina</taxon>
        <taxon>Agaricomycetes</taxon>
        <taxon>Agaricomycetidae</taxon>
        <taxon>Agaricales</taxon>
        <taxon>Pleurotineae</taxon>
        <taxon>Pleurotaceae</taxon>
        <taxon>Pleurotus</taxon>
    </lineage>
</organism>
<dbReference type="Gene3D" id="2.130.10.10">
    <property type="entry name" value="YVTN repeat-like/Quinoprotein amine dehydrogenase"/>
    <property type="match status" value="2"/>
</dbReference>
<dbReference type="InterPro" id="IPR019775">
    <property type="entry name" value="WD40_repeat_CS"/>
</dbReference>
<dbReference type="PROSITE" id="PS50294">
    <property type="entry name" value="WD_REPEATS_REGION"/>
    <property type="match status" value="4"/>
</dbReference>
<evidence type="ECO:0000256" key="3">
    <source>
        <dbReference type="PROSITE-ProRule" id="PRU00221"/>
    </source>
</evidence>
<dbReference type="CDD" id="cd00200">
    <property type="entry name" value="WD40"/>
    <property type="match status" value="1"/>
</dbReference>
<evidence type="ECO:0000259" key="5">
    <source>
        <dbReference type="Pfam" id="PF09994"/>
    </source>
</evidence>
<feature type="domain" description="T6SS Phospholipase effector Tle1-like catalytic" evidence="5">
    <location>
        <begin position="2"/>
        <end position="217"/>
    </location>
</feature>
<dbReference type="Pfam" id="PF00400">
    <property type="entry name" value="WD40"/>
    <property type="match status" value="6"/>
</dbReference>
<feature type="repeat" description="WD" evidence="3">
    <location>
        <begin position="532"/>
        <end position="568"/>
    </location>
</feature>
<dbReference type="SUPFAM" id="SSF50978">
    <property type="entry name" value="WD40 repeat-like"/>
    <property type="match status" value="1"/>
</dbReference>
<dbReference type="SMART" id="SM00320">
    <property type="entry name" value="WD40"/>
    <property type="match status" value="7"/>
</dbReference>
<dbReference type="InterPro" id="IPR029058">
    <property type="entry name" value="AB_hydrolase_fold"/>
</dbReference>
<feature type="repeat" description="WD" evidence="3">
    <location>
        <begin position="618"/>
        <end position="658"/>
    </location>
</feature>
<protein>
    <submittedName>
        <fullName evidence="6">WD40 repeat-like protein</fullName>
    </submittedName>
</protein>
<evidence type="ECO:0000256" key="4">
    <source>
        <dbReference type="SAM" id="MobiDB-lite"/>
    </source>
</evidence>
<reference evidence="6" key="1">
    <citation type="submission" date="2020-11" db="EMBL/GenBank/DDBJ databases">
        <authorList>
            <consortium name="DOE Joint Genome Institute"/>
            <person name="Ahrendt S."/>
            <person name="Riley R."/>
            <person name="Andreopoulos W."/>
            <person name="Labutti K."/>
            <person name="Pangilinan J."/>
            <person name="Ruiz-Duenas F.J."/>
            <person name="Barrasa J.M."/>
            <person name="Sanchez-Garcia M."/>
            <person name="Camarero S."/>
            <person name="Miyauchi S."/>
            <person name="Serrano A."/>
            <person name="Linde D."/>
            <person name="Babiker R."/>
            <person name="Drula E."/>
            <person name="Ayuso-Fernandez I."/>
            <person name="Pacheco R."/>
            <person name="Padilla G."/>
            <person name="Ferreira P."/>
            <person name="Barriuso J."/>
            <person name="Kellner H."/>
            <person name="Castanera R."/>
            <person name="Alfaro M."/>
            <person name="Ramirez L."/>
            <person name="Pisabarro A.G."/>
            <person name="Kuo A."/>
            <person name="Tritt A."/>
            <person name="Lipzen A."/>
            <person name="He G."/>
            <person name="Yan M."/>
            <person name="Ng V."/>
            <person name="Cullen D."/>
            <person name="Martin F."/>
            <person name="Rosso M.-N."/>
            <person name="Henrissat B."/>
            <person name="Hibbett D."/>
            <person name="Martinez A.T."/>
            <person name="Grigoriev I.V."/>
        </authorList>
    </citation>
    <scope>NUCLEOTIDE SEQUENCE</scope>
    <source>
        <strain evidence="6">ATCC 90797</strain>
    </source>
</reference>
<keyword evidence="1 3" id="KW-0853">WD repeat</keyword>
<dbReference type="InterPro" id="IPR036322">
    <property type="entry name" value="WD40_repeat_dom_sf"/>
</dbReference>
<dbReference type="PRINTS" id="PR00320">
    <property type="entry name" value="GPROTEINBRPT"/>
</dbReference>
<gene>
    <name evidence="6" type="ORF">BDN71DRAFT_1452533</name>
</gene>
<dbReference type="AlphaFoldDB" id="A0A9P5ZSP7"/>
<feature type="repeat" description="WD" evidence="3">
    <location>
        <begin position="661"/>
        <end position="702"/>
    </location>
</feature>
<evidence type="ECO:0000256" key="2">
    <source>
        <dbReference type="ARBA" id="ARBA00022737"/>
    </source>
</evidence>
<accession>A0A9P5ZSP7</accession>
<dbReference type="InterPro" id="IPR050349">
    <property type="entry name" value="WD_LIS1/nudF_dynein_reg"/>
</dbReference>
<feature type="repeat" description="WD" evidence="3">
    <location>
        <begin position="821"/>
        <end position="843"/>
    </location>
</feature>
<dbReference type="SUPFAM" id="SSF53474">
    <property type="entry name" value="alpha/beta-Hydrolases"/>
    <property type="match status" value="1"/>
</dbReference>
<evidence type="ECO:0000313" key="6">
    <source>
        <dbReference type="EMBL" id="KAF9491669.1"/>
    </source>
</evidence>
<feature type="region of interest" description="Disordered" evidence="4">
    <location>
        <begin position="1"/>
        <end position="20"/>
    </location>
</feature>